<dbReference type="RefSeq" id="WP_212529626.1">
    <property type="nucleotide sequence ID" value="NZ_JAGSOG010000083.1"/>
</dbReference>
<dbReference type="EMBL" id="JAGSOG010000083">
    <property type="protein sequence ID" value="MBR7835113.1"/>
    <property type="molecule type" value="Genomic_DNA"/>
</dbReference>
<reference evidence="3" key="1">
    <citation type="submission" date="2021-04" db="EMBL/GenBank/DDBJ databases">
        <title>Genome based classification of Actinospica acidithermotolerans sp. nov., an actinobacterium isolated from an Indonesian hot spring.</title>
        <authorList>
            <person name="Kusuma A.B."/>
            <person name="Putra K.E."/>
            <person name="Nafisah S."/>
            <person name="Loh J."/>
            <person name="Nouioui I."/>
            <person name="Goodfellow M."/>
        </authorList>
    </citation>
    <scope>NUCLEOTIDE SEQUENCE</scope>
    <source>
        <strain evidence="3">CSCA 57</strain>
    </source>
</reference>
<feature type="domain" description="IPT/TIG" evidence="2">
    <location>
        <begin position="44"/>
        <end position="134"/>
    </location>
</feature>
<dbReference type="Pfam" id="PF01833">
    <property type="entry name" value="TIG"/>
    <property type="match status" value="1"/>
</dbReference>
<dbReference type="AlphaFoldDB" id="A0A941ERE1"/>
<dbReference type="InterPro" id="IPR002909">
    <property type="entry name" value="IPT_dom"/>
</dbReference>
<dbReference type="InterPro" id="IPR013783">
    <property type="entry name" value="Ig-like_fold"/>
</dbReference>
<dbReference type="GO" id="GO:0005975">
    <property type="term" value="P:carbohydrate metabolic process"/>
    <property type="evidence" value="ECO:0007669"/>
    <property type="project" value="UniProtKB-ARBA"/>
</dbReference>
<keyword evidence="4" id="KW-1185">Reference proteome</keyword>
<feature type="signal peptide" evidence="1">
    <location>
        <begin position="1"/>
        <end position="38"/>
    </location>
</feature>
<accession>A0A941ERE1</accession>
<dbReference type="Gene3D" id="2.60.40.10">
    <property type="entry name" value="Immunoglobulins"/>
    <property type="match status" value="1"/>
</dbReference>
<dbReference type="SUPFAM" id="SSF81296">
    <property type="entry name" value="E set domains"/>
    <property type="match status" value="1"/>
</dbReference>
<dbReference type="InterPro" id="IPR014756">
    <property type="entry name" value="Ig_E-set"/>
</dbReference>
<evidence type="ECO:0000256" key="1">
    <source>
        <dbReference type="SAM" id="SignalP"/>
    </source>
</evidence>
<gene>
    <name evidence="3" type="ORF">KDL01_17695</name>
</gene>
<proteinExistence type="predicted"/>
<evidence type="ECO:0000313" key="3">
    <source>
        <dbReference type="EMBL" id="MBR7835113.1"/>
    </source>
</evidence>
<keyword evidence="1" id="KW-0732">Signal</keyword>
<evidence type="ECO:0000259" key="2">
    <source>
        <dbReference type="Pfam" id="PF01833"/>
    </source>
</evidence>
<organism evidence="3 4">
    <name type="scientific">Actinospica durhamensis</name>
    <dbReference type="NCBI Taxonomy" id="1508375"/>
    <lineage>
        <taxon>Bacteria</taxon>
        <taxon>Bacillati</taxon>
        <taxon>Actinomycetota</taxon>
        <taxon>Actinomycetes</taxon>
        <taxon>Catenulisporales</taxon>
        <taxon>Actinospicaceae</taxon>
        <taxon>Actinospica</taxon>
    </lineage>
</organism>
<evidence type="ECO:0000313" key="4">
    <source>
        <dbReference type="Proteomes" id="UP000675781"/>
    </source>
</evidence>
<protein>
    <submittedName>
        <fullName evidence="3">IPT/TIG domain-containing protein</fullName>
    </submittedName>
</protein>
<comment type="caution">
    <text evidence="3">The sequence shown here is derived from an EMBL/GenBank/DDBJ whole genome shotgun (WGS) entry which is preliminary data.</text>
</comment>
<sequence>MPSPASATETPTRVGARLLAGLCLAFAAAGLTAPSAAAATAHRPVVSTVWPATASTAGATVTVTGRGFTGTSSVSLLSSPSASVTARPAYAAYTVISDSTLRLSVPAHEAGAVWVKVTTEDGSNLYSAADQLQYTQTGASSPSSAAPGKDALGALLLAMVIGMVAGRSKS</sequence>
<dbReference type="Proteomes" id="UP000675781">
    <property type="component" value="Unassembled WGS sequence"/>
</dbReference>
<name>A0A941ERE1_9ACTN</name>
<feature type="chain" id="PRO_5036945692" evidence="1">
    <location>
        <begin position="39"/>
        <end position="170"/>
    </location>
</feature>